<name>A0A139WMP2_TRICA</name>
<dbReference type="InParanoid" id="A0A139WMP2"/>
<dbReference type="OMA" id="YPCPFSL"/>
<feature type="chain" id="PRO_5007300287" evidence="1">
    <location>
        <begin position="19"/>
        <end position="179"/>
    </location>
</feature>
<dbReference type="InterPro" id="IPR006631">
    <property type="entry name" value="DM4_12"/>
</dbReference>
<keyword evidence="3" id="KW-1185">Reference proteome</keyword>
<dbReference type="PANTHER" id="PTHR21253">
    <property type="entry name" value="F-BOX ONLY PROTEIN 11-RELATED"/>
    <property type="match status" value="1"/>
</dbReference>
<accession>A0A139WMP2</accession>
<proteinExistence type="predicted"/>
<feature type="signal peptide" evidence="1">
    <location>
        <begin position="1"/>
        <end position="18"/>
    </location>
</feature>
<protein>
    <submittedName>
        <fullName evidence="2">Uncharacterized protein</fullName>
    </submittedName>
</protein>
<dbReference type="PANTHER" id="PTHR21253:SF0">
    <property type="entry name" value="F-BOX ONLY PROTEIN 11-RELATED"/>
    <property type="match status" value="1"/>
</dbReference>
<evidence type="ECO:0000256" key="1">
    <source>
        <dbReference type="SAM" id="SignalP"/>
    </source>
</evidence>
<dbReference type="EMBL" id="KQ971312">
    <property type="protein sequence ID" value="KYB29212.1"/>
    <property type="molecule type" value="Genomic_DNA"/>
</dbReference>
<evidence type="ECO:0000313" key="2">
    <source>
        <dbReference type="EMBL" id="KYB29212.1"/>
    </source>
</evidence>
<sequence length="179" mass="20822">MQLLTHILIFCLITLTLAQFTKITRNNVFLSRKKRYLAFPEKSNFVISFSLSKPLMEAQPRGYNLVFECDVPFALPSGTTPLKELKKLKKSRHRIQKRDILLSFEKVFNKSGLDGNACVKRIICEAQEFINKGRNHSLIKDMLKVLFSDFGPNYVKPCYYKTFFECPLPFMEYFLSSLS</sequence>
<reference evidence="2 3" key="2">
    <citation type="journal article" date="2010" name="Nucleic Acids Res.">
        <title>BeetleBase in 2010: revisions to provide comprehensive genomic information for Tribolium castaneum.</title>
        <authorList>
            <person name="Kim H.S."/>
            <person name="Murphy T."/>
            <person name="Xia J."/>
            <person name="Caragea D."/>
            <person name="Park Y."/>
            <person name="Beeman R.W."/>
            <person name="Lorenzen M.D."/>
            <person name="Butcher S."/>
            <person name="Manak J.R."/>
            <person name="Brown S.J."/>
        </authorList>
    </citation>
    <scope>GENOME REANNOTATION</scope>
    <source>
        <strain evidence="2 3">Georgia GA2</strain>
    </source>
</reference>
<dbReference type="KEGG" id="tca:103315086"/>
<evidence type="ECO:0000313" key="3">
    <source>
        <dbReference type="Proteomes" id="UP000007266"/>
    </source>
</evidence>
<dbReference type="SMART" id="SM00718">
    <property type="entry name" value="DM4_12"/>
    <property type="match status" value="1"/>
</dbReference>
<gene>
    <name evidence="2" type="primary">AUGUSTUS-3.0.2_32135</name>
    <name evidence="2" type="ORF">TcasGA2_TC032135</name>
</gene>
<reference evidence="2 3" key="1">
    <citation type="journal article" date="2008" name="Nature">
        <title>The genome of the model beetle and pest Tribolium castaneum.</title>
        <authorList>
            <consortium name="Tribolium Genome Sequencing Consortium"/>
            <person name="Richards S."/>
            <person name="Gibbs R.A."/>
            <person name="Weinstock G.M."/>
            <person name="Brown S.J."/>
            <person name="Denell R."/>
            <person name="Beeman R.W."/>
            <person name="Gibbs R."/>
            <person name="Beeman R.W."/>
            <person name="Brown S.J."/>
            <person name="Bucher G."/>
            <person name="Friedrich M."/>
            <person name="Grimmelikhuijzen C.J."/>
            <person name="Klingler M."/>
            <person name="Lorenzen M."/>
            <person name="Richards S."/>
            <person name="Roth S."/>
            <person name="Schroder R."/>
            <person name="Tautz D."/>
            <person name="Zdobnov E.M."/>
            <person name="Muzny D."/>
            <person name="Gibbs R.A."/>
            <person name="Weinstock G.M."/>
            <person name="Attaway T."/>
            <person name="Bell S."/>
            <person name="Buhay C.J."/>
            <person name="Chandrabose M.N."/>
            <person name="Chavez D."/>
            <person name="Clerk-Blankenburg K.P."/>
            <person name="Cree A."/>
            <person name="Dao M."/>
            <person name="Davis C."/>
            <person name="Chacko J."/>
            <person name="Dinh H."/>
            <person name="Dugan-Rocha S."/>
            <person name="Fowler G."/>
            <person name="Garner T.T."/>
            <person name="Garnes J."/>
            <person name="Gnirke A."/>
            <person name="Hawes A."/>
            <person name="Hernandez J."/>
            <person name="Hines S."/>
            <person name="Holder M."/>
            <person name="Hume J."/>
            <person name="Jhangiani S.N."/>
            <person name="Joshi V."/>
            <person name="Khan Z.M."/>
            <person name="Jackson L."/>
            <person name="Kovar C."/>
            <person name="Kowis A."/>
            <person name="Lee S."/>
            <person name="Lewis L.R."/>
            <person name="Margolis J."/>
            <person name="Morgan M."/>
            <person name="Nazareth L.V."/>
            <person name="Nguyen N."/>
            <person name="Okwuonu G."/>
            <person name="Parker D."/>
            <person name="Richards S."/>
            <person name="Ruiz S.J."/>
            <person name="Santibanez J."/>
            <person name="Savard J."/>
            <person name="Scherer S.E."/>
            <person name="Schneider B."/>
            <person name="Sodergren E."/>
            <person name="Tautz D."/>
            <person name="Vattahil S."/>
            <person name="Villasana D."/>
            <person name="White C.S."/>
            <person name="Wright R."/>
            <person name="Park Y."/>
            <person name="Beeman R.W."/>
            <person name="Lord J."/>
            <person name="Oppert B."/>
            <person name="Lorenzen M."/>
            <person name="Brown S."/>
            <person name="Wang L."/>
            <person name="Savard J."/>
            <person name="Tautz D."/>
            <person name="Richards S."/>
            <person name="Weinstock G."/>
            <person name="Gibbs R.A."/>
            <person name="Liu Y."/>
            <person name="Worley K."/>
            <person name="Weinstock G."/>
            <person name="Elsik C.G."/>
            <person name="Reese J.T."/>
            <person name="Elhaik E."/>
            <person name="Landan G."/>
            <person name="Graur D."/>
            <person name="Arensburger P."/>
            <person name="Atkinson P."/>
            <person name="Beeman R.W."/>
            <person name="Beidler J."/>
            <person name="Brown S.J."/>
            <person name="Demuth J.P."/>
            <person name="Drury D.W."/>
            <person name="Du Y.Z."/>
            <person name="Fujiwara H."/>
            <person name="Lorenzen M."/>
            <person name="Maselli V."/>
            <person name="Osanai M."/>
            <person name="Park Y."/>
            <person name="Robertson H.M."/>
            <person name="Tu Z."/>
            <person name="Wang J.J."/>
            <person name="Wang S."/>
            <person name="Richards S."/>
            <person name="Song H."/>
            <person name="Zhang L."/>
            <person name="Sodergren E."/>
            <person name="Werner D."/>
            <person name="Stanke M."/>
            <person name="Morgenstern B."/>
            <person name="Solovyev V."/>
            <person name="Kosarev P."/>
            <person name="Brown G."/>
            <person name="Chen H.C."/>
            <person name="Ermolaeva O."/>
            <person name="Hlavina W."/>
            <person name="Kapustin Y."/>
            <person name="Kiryutin B."/>
            <person name="Kitts P."/>
            <person name="Maglott D."/>
            <person name="Pruitt K."/>
            <person name="Sapojnikov V."/>
            <person name="Souvorov A."/>
            <person name="Mackey A.J."/>
            <person name="Waterhouse R.M."/>
            <person name="Wyder S."/>
            <person name="Zdobnov E.M."/>
            <person name="Zdobnov E.M."/>
            <person name="Wyder S."/>
            <person name="Kriventseva E.V."/>
            <person name="Kadowaki T."/>
            <person name="Bork P."/>
            <person name="Aranda M."/>
            <person name="Bao R."/>
            <person name="Beermann A."/>
            <person name="Berns N."/>
            <person name="Bolognesi R."/>
            <person name="Bonneton F."/>
            <person name="Bopp D."/>
            <person name="Brown S.J."/>
            <person name="Bucher G."/>
            <person name="Butts T."/>
            <person name="Chaumot A."/>
            <person name="Denell R.E."/>
            <person name="Ferrier D.E."/>
            <person name="Friedrich M."/>
            <person name="Gordon C.M."/>
            <person name="Jindra M."/>
            <person name="Klingler M."/>
            <person name="Lan Q."/>
            <person name="Lattorff H.M."/>
            <person name="Laudet V."/>
            <person name="von Levetsow C."/>
            <person name="Liu Z."/>
            <person name="Lutz R."/>
            <person name="Lynch J.A."/>
            <person name="da Fonseca R.N."/>
            <person name="Posnien N."/>
            <person name="Reuter R."/>
            <person name="Roth S."/>
            <person name="Savard J."/>
            <person name="Schinko J.B."/>
            <person name="Schmitt C."/>
            <person name="Schoppmeier M."/>
            <person name="Schroder R."/>
            <person name="Shippy T.D."/>
            <person name="Simonnet F."/>
            <person name="Marques-Souza H."/>
            <person name="Tautz D."/>
            <person name="Tomoyasu Y."/>
            <person name="Trauner J."/>
            <person name="Van der Zee M."/>
            <person name="Vervoort M."/>
            <person name="Wittkopp N."/>
            <person name="Wimmer E.A."/>
            <person name="Yang X."/>
            <person name="Jones A.K."/>
            <person name="Sattelle D.B."/>
            <person name="Ebert P.R."/>
            <person name="Nelson D."/>
            <person name="Scott J.G."/>
            <person name="Beeman R.W."/>
            <person name="Muthukrishnan S."/>
            <person name="Kramer K.J."/>
            <person name="Arakane Y."/>
            <person name="Beeman R.W."/>
            <person name="Zhu Q."/>
            <person name="Hogenkamp D."/>
            <person name="Dixit R."/>
            <person name="Oppert B."/>
            <person name="Jiang H."/>
            <person name="Zou Z."/>
            <person name="Marshall J."/>
            <person name="Elpidina E."/>
            <person name="Vinokurov K."/>
            <person name="Oppert C."/>
            <person name="Zou Z."/>
            <person name="Evans J."/>
            <person name="Lu Z."/>
            <person name="Zhao P."/>
            <person name="Sumathipala N."/>
            <person name="Altincicek B."/>
            <person name="Vilcinskas A."/>
            <person name="Williams M."/>
            <person name="Hultmark D."/>
            <person name="Hetru C."/>
            <person name="Jiang H."/>
            <person name="Grimmelikhuijzen C.J."/>
            <person name="Hauser F."/>
            <person name="Cazzamali G."/>
            <person name="Williamson M."/>
            <person name="Park Y."/>
            <person name="Li B."/>
            <person name="Tanaka Y."/>
            <person name="Predel R."/>
            <person name="Neupert S."/>
            <person name="Schachtner J."/>
            <person name="Verleyen P."/>
            <person name="Raible F."/>
            <person name="Bork P."/>
            <person name="Friedrich M."/>
            <person name="Walden K.K."/>
            <person name="Robertson H.M."/>
            <person name="Angeli S."/>
            <person name="Foret S."/>
            <person name="Bucher G."/>
            <person name="Schuetz S."/>
            <person name="Maleszka R."/>
            <person name="Wimmer E.A."/>
            <person name="Beeman R.W."/>
            <person name="Lorenzen M."/>
            <person name="Tomoyasu Y."/>
            <person name="Miller S.C."/>
            <person name="Grossmann D."/>
            <person name="Bucher G."/>
        </authorList>
    </citation>
    <scope>NUCLEOTIDE SEQUENCE [LARGE SCALE GENOMIC DNA]</scope>
    <source>
        <strain evidence="2 3">Georgia GA2</strain>
    </source>
</reference>
<dbReference type="OrthoDB" id="8180611at2759"/>
<organism evidence="2 3">
    <name type="scientific">Tribolium castaneum</name>
    <name type="common">Red flour beetle</name>
    <dbReference type="NCBI Taxonomy" id="7070"/>
    <lineage>
        <taxon>Eukaryota</taxon>
        <taxon>Metazoa</taxon>
        <taxon>Ecdysozoa</taxon>
        <taxon>Arthropoda</taxon>
        <taxon>Hexapoda</taxon>
        <taxon>Insecta</taxon>
        <taxon>Pterygota</taxon>
        <taxon>Neoptera</taxon>
        <taxon>Endopterygota</taxon>
        <taxon>Coleoptera</taxon>
        <taxon>Polyphaga</taxon>
        <taxon>Cucujiformia</taxon>
        <taxon>Tenebrionidae</taxon>
        <taxon>Tenebrionidae incertae sedis</taxon>
        <taxon>Tribolium</taxon>
    </lineage>
</organism>
<dbReference type="AlphaFoldDB" id="A0A139WMP2"/>
<dbReference type="Pfam" id="PF07841">
    <property type="entry name" value="DM4_12"/>
    <property type="match status" value="1"/>
</dbReference>
<dbReference type="Proteomes" id="UP000007266">
    <property type="component" value="Linkage group 2"/>
</dbReference>
<keyword evidence="1" id="KW-0732">Signal</keyword>